<keyword evidence="4" id="KW-1185">Reference proteome</keyword>
<proteinExistence type="predicted"/>
<dbReference type="Proteomes" id="UP000693715">
    <property type="component" value="Chromosome"/>
</dbReference>
<evidence type="ECO:0000313" key="4">
    <source>
        <dbReference type="Proteomes" id="UP000693715"/>
    </source>
</evidence>
<sequence>MEKKNDLSNSKINPENTNDKAESLSADDLKKRFKAGSIPLQTDYEQLIDIADIGRKAVGQVPGAGLKLDDNGTLNLKMGTIPSKDFSPLILEKDILSVDLGSGLINEKNGISVGQGNGIVVNAANVAVKADNGISVDGKGVSVKAGNGISVGEKGVEVKAKDKGSISVDSDGIAVKCWDGGGIVVTDNTGLYLKLEGGNSSNAWSGVSGLSLSTKGVKVKAGNGIKVDDKGVSIDPNKVLPRGMIVMFSGNNAPPGWAFCDGGTYDGVKVPDLRNRFIMCGKTISEKGESSKAEGDGNNKNFSKNTTSTTVSVSVKVENTNLDISQIPKHYHIEGLPYFVADGFKYGNYHTIESKGDKNYQINNEWSHSQSIWHPKPHGNSYYPHTSEVGEGKGHDHQATVTVDPSSHSHRVDVIPPYYLLAFIMKL</sequence>
<feature type="compositionally biased region" description="Basic and acidic residues" evidence="1">
    <location>
        <begin position="17"/>
        <end position="26"/>
    </location>
</feature>
<gene>
    <name evidence="3" type="ORF">B0X70_12785</name>
</gene>
<feature type="region of interest" description="Disordered" evidence="1">
    <location>
        <begin position="1"/>
        <end position="26"/>
    </location>
</feature>
<organism evidence="3 4">
    <name type="scientific">Photorhabdus akhurstii</name>
    <dbReference type="NCBI Taxonomy" id="171438"/>
    <lineage>
        <taxon>Bacteria</taxon>
        <taxon>Pseudomonadati</taxon>
        <taxon>Pseudomonadota</taxon>
        <taxon>Gammaproteobacteria</taxon>
        <taxon>Enterobacterales</taxon>
        <taxon>Morganellaceae</taxon>
        <taxon>Photorhabdus</taxon>
    </lineage>
</organism>
<accession>A0ABX8LWK1</accession>
<dbReference type="RefSeq" id="WP_217469489.1">
    <property type="nucleotide sequence ID" value="NZ_CP020335.1"/>
</dbReference>
<dbReference type="EMBL" id="CP020335">
    <property type="protein sequence ID" value="QXF33921.1"/>
    <property type="molecule type" value="Genomic_DNA"/>
</dbReference>
<evidence type="ECO:0000259" key="2">
    <source>
        <dbReference type="Pfam" id="PF07484"/>
    </source>
</evidence>
<dbReference type="Pfam" id="PF07484">
    <property type="entry name" value="Collar"/>
    <property type="match status" value="1"/>
</dbReference>
<dbReference type="InterPro" id="IPR011083">
    <property type="entry name" value="Phage_tail_collar_dom"/>
</dbReference>
<feature type="compositionally biased region" description="Polar residues" evidence="1">
    <location>
        <begin position="7"/>
        <end position="16"/>
    </location>
</feature>
<protein>
    <recommendedName>
        <fullName evidence="2">Phage tail collar domain-containing protein</fullName>
    </recommendedName>
</protein>
<feature type="domain" description="Phage tail collar" evidence="2">
    <location>
        <begin position="243"/>
        <end position="274"/>
    </location>
</feature>
<evidence type="ECO:0000313" key="3">
    <source>
        <dbReference type="EMBL" id="QXF33921.1"/>
    </source>
</evidence>
<name>A0ABX8LWK1_9GAMM</name>
<evidence type="ECO:0000256" key="1">
    <source>
        <dbReference type="SAM" id="MobiDB-lite"/>
    </source>
</evidence>
<reference evidence="3 4" key="1">
    <citation type="submission" date="2017-03" db="EMBL/GenBank/DDBJ databases">
        <title>Genome comparison of Photorhabdus luminescens strain 0813-124 phase variants.</title>
        <authorList>
            <person name="Chien C.-C."/>
            <person name="Chen W.-J."/>
            <person name="Shih M.-C."/>
            <person name="Hsieh F.-C."/>
        </authorList>
    </citation>
    <scope>NUCLEOTIDE SEQUENCE [LARGE SCALE GENOMIC DNA]</scope>
    <source>
        <strain evidence="3 4">0813-124 phase II</strain>
    </source>
</reference>